<protein>
    <submittedName>
        <fullName evidence="3">Uncharacterized protein</fullName>
    </submittedName>
</protein>
<organism evidence="3 4">
    <name type="scientific">Candidatus Berkelbacteria bacterium CG10_big_fil_rev_8_21_14_0_10_41_12</name>
    <dbReference type="NCBI Taxonomy" id="1974513"/>
    <lineage>
        <taxon>Bacteria</taxon>
        <taxon>Candidatus Berkelbacteria</taxon>
    </lineage>
</organism>
<keyword evidence="2" id="KW-1133">Transmembrane helix</keyword>
<evidence type="ECO:0000313" key="3">
    <source>
        <dbReference type="EMBL" id="PIT97360.1"/>
    </source>
</evidence>
<evidence type="ECO:0000256" key="1">
    <source>
        <dbReference type="SAM" id="MobiDB-lite"/>
    </source>
</evidence>
<name>A0A2M6WX46_9BACT</name>
<accession>A0A2M6WX46</accession>
<keyword evidence="2" id="KW-0812">Transmembrane</keyword>
<feature type="region of interest" description="Disordered" evidence="1">
    <location>
        <begin position="188"/>
        <end position="261"/>
    </location>
</feature>
<dbReference type="AlphaFoldDB" id="A0A2M6WX46"/>
<feature type="compositionally biased region" description="Polar residues" evidence="1">
    <location>
        <begin position="215"/>
        <end position="226"/>
    </location>
</feature>
<keyword evidence="2" id="KW-0472">Membrane</keyword>
<proteinExistence type="predicted"/>
<feature type="compositionally biased region" description="Low complexity" evidence="1">
    <location>
        <begin position="234"/>
        <end position="261"/>
    </location>
</feature>
<dbReference type="EMBL" id="PEZV01000017">
    <property type="protein sequence ID" value="PIT97360.1"/>
    <property type="molecule type" value="Genomic_DNA"/>
</dbReference>
<reference evidence="4" key="1">
    <citation type="submission" date="2017-09" db="EMBL/GenBank/DDBJ databases">
        <title>Depth-based differentiation of microbial function through sediment-hosted aquifers and enrichment of novel symbionts in the deep terrestrial subsurface.</title>
        <authorList>
            <person name="Probst A.J."/>
            <person name="Ladd B."/>
            <person name="Jarett J.K."/>
            <person name="Geller-Mcgrath D.E."/>
            <person name="Sieber C.M.K."/>
            <person name="Emerson J.B."/>
            <person name="Anantharaman K."/>
            <person name="Thomas B.C."/>
            <person name="Malmstrom R."/>
            <person name="Stieglmeier M."/>
            <person name="Klingl A."/>
            <person name="Woyke T."/>
            <person name="Ryan C.M."/>
            <person name="Banfield J.F."/>
        </authorList>
    </citation>
    <scope>NUCLEOTIDE SEQUENCE [LARGE SCALE GENOMIC DNA]</scope>
</reference>
<feature type="transmembrane region" description="Helical" evidence="2">
    <location>
        <begin position="12"/>
        <end position="37"/>
    </location>
</feature>
<gene>
    <name evidence="3" type="ORF">COT77_01945</name>
</gene>
<comment type="caution">
    <text evidence="3">The sequence shown here is derived from an EMBL/GenBank/DDBJ whole genome shotgun (WGS) entry which is preliminary data.</text>
</comment>
<dbReference type="Proteomes" id="UP000228596">
    <property type="component" value="Unassembled WGS sequence"/>
</dbReference>
<evidence type="ECO:0000313" key="4">
    <source>
        <dbReference type="Proteomes" id="UP000228596"/>
    </source>
</evidence>
<sequence length="531" mass="57669">MSQGRKFDFEKIFGHASWLPAFAGFIIFAGALGYYIYNTLSAPISANPNSSTVQSTSCNASFVSGNSGEGYIDAAINNYPVSTGLATTDQHAQYAQKTGNSNWKCNIVRVKVPHAEKCFSDTDNLKAIENYAGQTLKLNYVNTADDLFKLSGAEMQKTVIGTSTKAKCVGCPVTDFYAGKQCSESYSELGDNKQKSDLSGNNEGVKSGGEDTVAQKPTTFPSTSPDTIDKTAQRQEGAGATQQQATGGANQPSVTTSAVSTSAPDYKEKFNQCKSEVWQFLKNTSYGSVTQRTKVAWLYARIAGIKSADAKEADYNKCHDILKEIHKIANLDENKATSEAAKPATAQNVPQYIKINISGNSLFSSNNPNLGKSAICAVLMKDGHRKGNAPLYGLTYNMCYTVDSTQKFSLNLKLMQTNYNKDFKQYDFDQVWVYAINTGGIRIARNKLFIMNINSQLDSIVQNAKDTSPKSLNISIGKFYLTGNNEPKTNVDGKETNLFTGTGAVKTTSQLASYVLDATKIDCLNNRSTVP</sequence>
<evidence type="ECO:0000256" key="2">
    <source>
        <dbReference type="SAM" id="Phobius"/>
    </source>
</evidence>